<dbReference type="InterPro" id="IPR000073">
    <property type="entry name" value="AB_hydrolase_1"/>
</dbReference>
<sequence>MMISKAAIVLMMSLLGFAYQAAQPPPPNSTTDSSPDGEQPPFASLRIRLSDGRYLAYRERGVPRKESEHQIIIVHGFGSSKEMNFLTSQELVDELGIYFVFYDRAGYGESDPNPKSSVKSEAMDIQELADQLEISKFYVLGVSLGSYPTWSCLKHIPHRQKLYLKYHSCRLAGAAFIVPVINYYWPSLPEELIREDYRRRLVQYAYWISSYVPGLFYWWLTQNWFPSPTVLEKNHFFFSDRDINVLKTAPGFPMLSRNKLRENREAFELLKRDFLVAFGDWEFDPLDMSYPFPHNESSVHIWQGYEDRVVPVQLQRHVSERLPWIHYHEVPNSGHLLIYDNDVCEAIVKVLLLGDDPVEYRPRSAEFIYKRVVSKPERIHVTVLARYHGSLLSIQMLECVVENDV</sequence>
<keyword evidence="4" id="KW-0378">Hydrolase</keyword>
<dbReference type="GO" id="GO:0016787">
    <property type="term" value="F:hydrolase activity"/>
    <property type="evidence" value="ECO:0007669"/>
    <property type="project" value="UniProtKB-KW"/>
</dbReference>
<evidence type="ECO:0000313" key="5">
    <source>
        <dbReference type="Proteomes" id="UP001370490"/>
    </source>
</evidence>
<dbReference type="FunFam" id="3.40.50.1820:FF:000270">
    <property type="entry name" value="Alpha/beta-Hydrolases superfamily protein"/>
    <property type="match status" value="1"/>
</dbReference>
<dbReference type="PANTHER" id="PTHR45763:SF28">
    <property type="entry name" value="ALPHA_BETA-HYDROLASES SUPERFAMILY PROTEIN"/>
    <property type="match status" value="1"/>
</dbReference>
<organism evidence="4 5">
    <name type="scientific">Dillenia turbinata</name>
    <dbReference type="NCBI Taxonomy" id="194707"/>
    <lineage>
        <taxon>Eukaryota</taxon>
        <taxon>Viridiplantae</taxon>
        <taxon>Streptophyta</taxon>
        <taxon>Embryophyta</taxon>
        <taxon>Tracheophyta</taxon>
        <taxon>Spermatophyta</taxon>
        <taxon>Magnoliopsida</taxon>
        <taxon>eudicotyledons</taxon>
        <taxon>Gunneridae</taxon>
        <taxon>Pentapetalae</taxon>
        <taxon>Dilleniales</taxon>
        <taxon>Dilleniaceae</taxon>
        <taxon>Dillenia</taxon>
    </lineage>
</organism>
<keyword evidence="2" id="KW-0732">Signal</keyword>
<feature type="signal peptide" evidence="2">
    <location>
        <begin position="1"/>
        <end position="22"/>
    </location>
</feature>
<name>A0AAN8ZD50_9MAGN</name>
<evidence type="ECO:0000256" key="1">
    <source>
        <dbReference type="SAM" id="MobiDB-lite"/>
    </source>
</evidence>
<accession>A0AAN8ZD50</accession>
<evidence type="ECO:0000259" key="3">
    <source>
        <dbReference type="Pfam" id="PF12697"/>
    </source>
</evidence>
<dbReference type="InterPro" id="IPR029058">
    <property type="entry name" value="AB_hydrolase_fold"/>
</dbReference>
<dbReference type="AlphaFoldDB" id="A0AAN8ZD50"/>
<dbReference type="Gene3D" id="3.40.50.1820">
    <property type="entry name" value="alpha/beta hydrolase"/>
    <property type="match status" value="1"/>
</dbReference>
<dbReference type="EMBL" id="JBAMMX010000007">
    <property type="protein sequence ID" value="KAK6936209.1"/>
    <property type="molecule type" value="Genomic_DNA"/>
</dbReference>
<reference evidence="4 5" key="1">
    <citation type="submission" date="2023-12" db="EMBL/GenBank/DDBJ databases">
        <title>A high-quality genome assembly for Dillenia turbinata (Dilleniales).</title>
        <authorList>
            <person name="Chanderbali A."/>
        </authorList>
    </citation>
    <scope>NUCLEOTIDE SEQUENCE [LARGE SCALE GENOMIC DNA]</scope>
    <source>
        <strain evidence="4">LSX21</strain>
        <tissue evidence="4">Leaf</tissue>
    </source>
</reference>
<dbReference type="Proteomes" id="UP001370490">
    <property type="component" value="Unassembled WGS sequence"/>
</dbReference>
<keyword evidence="5" id="KW-1185">Reference proteome</keyword>
<evidence type="ECO:0000256" key="2">
    <source>
        <dbReference type="SAM" id="SignalP"/>
    </source>
</evidence>
<feature type="non-terminal residue" evidence="4">
    <location>
        <position position="405"/>
    </location>
</feature>
<evidence type="ECO:0000313" key="4">
    <source>
        <dbReference type="EMBL" id="KAK6936209.1"/>
    </source>
</evidence>
<dbReference type="SUPFAM" id="SSF53474">
    <property type="entry name" value="alpha/beta-Hydrolases"/>
    <property type="match status" value="1"/>
</dbReference>
<proteinExistence type="predicted"/>
<comment type="caution">
    <text evidence="4">The sequence shown here is derived from an EMBL/GenBank/DDBJ whole genome shotgun (WGS) entry which is preliminary data.</text>
</comment>
<gene>
    <name evidence="4" type="ORF">RJ641_033239</name>
</gene>
<dbReference type="PANTHER" id="PTHR45763">
    <property type="entry name" value="HYDROLASE, ALPHA/BETA FOLD FAMILY PROTEIN, EXPRESSED-RELATED"/>
    <property type="match status" value="1"/>
</dbReference>
<dbReference type="Pfam" id="PF12697">
    <property type="entry name" value="Abhydrolase_6"/>
    <property type="match status" value="1"/>
</dbReference>
<feature type="region of interest" description="Disordered" evidence="1">
    <location>
        <begin position="22"/>
        <end position="42"/>
    </location>
</feature>
<protein>
    <submittedName>
        <fullName evidence="4">Alpha/beta hydrolase fold-1</fullName>
    </submittedName>
</protein>
<feature type="domain" description="AB hydrolase-1" evidence="3">
    <location>
        <begin position="71"/>
        <end position="342"/>
    </location>
</feature>
<feature type="chain" id="PRO_5043006705" evidence="2">
    <location>
        <begin position="23"/>
        <end position="405"/>
    </location>
</feature>